<dbReference type="InterPro" id="IPR009057">
    <property type="entry name" value="Homeodomain-like_sf"/>
</dbReference>
<protein>
    <recommendedName>
        <fullName evidence="4">Homeobox domain-containing protein</fullName>
    </recommendedName>
</protein>
<feature type="compositionally biased region" description="Polar residues" evidence="1">
    <location>
        <begin position="116"/>
        <end position="132"/>
    </location>
</feature>
<reference evidence="2" key="1">
    <citation type="submission" date="2022-04" db="EMBL/GenBank/DDBJ databases">
        <title>A functionally conserved STORR gene fusion in Papaver species that diverged 16.8 million years ago.</title>
        <authorList>
            <person name="Catania T."/>
        </authorList>
    </citation>
    <scope>NUCLEOTIDE SEQUENCE</scope>
    <source>
        <strain evidence="2">S-188037</strain>
    </source>
</reference>
<dbReference type="SUPFAM" id="SSF46689">
    <property type="entry name" value="Homeodomain-like"/>
    <property type="match status" value="1"/>
</dbReference>
<dbReference type="AlphaFoldDB" id="A0AAD4XZY9"/>
<comment type="caution">
    <text evidence="2">The sequence shown here is derived from an EMBL/GenBank/DDBJ whole genome shotgun (WGS) entry which is preliminary data.</text>
</comment>
<evidence type="ECO:0000313" key="2">
    <source>
        <dbReference type="EMBL" id="KAI3963724.1"/>
    </source>
</evidence>
<proteinExistence type="predicted"/>
<keyword evidence="3" id="KW-1185">Reference proteome</keyword>
<accession>A0AAD4XZY9</accession>
<feature type="region of interest" description="Disordered" evidence="1">
    <location>
        <begin position="73"/>
        <end position="137"/>
    </location>
</feature>
<dbReference type="EMBL" id="JAJJMB010000025">
    <property type="protein sequence ID" value="KAI3963724.1"/>
    <property type="molecule type" value="Genomic_DNA"/>
</dbReference>
<gene>
    <name evidence="2" type="ORF">MKW98_021964</name>
</gene>
<sequence length="161" mass="18418">MADFRDRALTDADKAVLKQIFNGGDWYSKPALYKSLSERFQLRVIKIKRWFRSERYNTRKALNEQAALTAHHQGRNFEFGDPNPMGFPSKVAPSSCNASRSKVADNFEFRDPKPMGSTSKGASSSDNASTSKVENKQEDVDLELRLYTYKDEKEVDLELRL</sequence>
<evidence type="ECO:0008006" key="4">
    <source>
        <dbReference type="Google" id="ProtNLM"/>
    </source>
</evidence>
<name>A0AAD4XZY9_9MAGN</name>
<evidence type="ECO:0000313" key="3">
    <source>
        <dbReference type="Proteomes" id="UP001202328"/>
    </source>
</evidence>
<feature type="compositionally biased region" description="Basic and acidic residues" evidence="1">
    <location>
        <begin position="102"/>
        <end position="113"/>
    </location>
</feature>
<dbReference type="Proteomes" id="UP001202328">
    <property type="component" value="Unassembled WGS sequence"/>
</dbReference>
<evidence type="ECO:0000256" key="1">
    <source>
        <dbReference type="SAM" id="MobiDB-lite"/>
    </source>
</evidence>
<organism evidence="2 3">
    <name type="scientific">Papaver atlanticum</name>
    <dbReference type="NCBI Taxonomy" id="357466"/>
    <lineage>
        <taxon>Eukaryota</taxon>
        <taxon>Viridiplantae</taxon>
        <taxon>Streptophyta</taxon>
        <taxon>Embryophyta</taxon>
        <taxon>Tracheophyta</taxon>
        <taxon>Spermatophyta</taxon>
        <taxon>Magnoliopsida</taxon>
        <taxon>Ranunculales</taxon>
        <taxon>Papaveraceae</taxon>
        <taxon>Papaveroideae</taxon>
        <taxon>Papaver</taxon>
    </lineage>
</organism>